<evidence type="ECO:0000313" key="6">
    <source>
        <dbReference type="EnsemblMetazoa" id="SMAR014788-PA"/>
    </source>
</evidence>
<feature type="chain" id="PRO_5004580447" description="LRRCT domain-containing protein" evidence="5">
    <location>
        <begin position="21"/>
        <end position="780"/>
    </location>
</feature>
<keyword evidence="2 5" id="KW-0732">Signal</keyword>
<dbReference type="eggNOG" id="KOG4641">
    <property type="taxonomic scope" value="Eukaryota"/>
</dbReference>
<evidence type="ECO:0000256" key="4">
    <source>
        <dbReference type="SAM" id="Phobius"/>
    </source>
</evidence>
<keyword evidence="1" id="KW-0433">Leucine-rich repeat</keyword>
<dbReference type="InterPro" id="IPR032675">
    <property type="entry name" value="LRR_dom_sf"/>
</dbReference>
<keyword evidence="4" id="KW-0472">Membrane</keyword>
<dbReference type="SUPFAM" id="SSF52058">
    <property type="entry name" value="L domain-like"/>
    <property type="match status" value="2"/>
</dbReference>
<keyword evidence="7" id="KW-1185">Reference proteome</keyword>
<evidence type="ECO:0000256" key="2">
    <source>
        <dbReference type="ARBA" id="ARBA00022729"/>
    </source>
</evidence>
<dbReference type="Pfam" id="PF00560">
    <property type="entry name" value="LRR_1"/>
    <property type="match status" value="1"/>
</dbReference>
<dbReference type="AlphaFoldDB" id="T1JLQ8"/>
<dbReference type="EMBL" id="AFFK01019728">
    <property type="status" value="NOT_ANNOTATED_CDS"/>
    <property type="molecule type" value="Genomic_DNA"/>
</dbReference>
<dbReference type="Proteomes" id="UP000014500">
    <property type="component" value="Unassembled WGS sequence"/>
</dbReference>
<reference evidence="6" key="2">
    <citation type="submission" date="2015-02" db="UniProtKB">
        <authorList>
            <consortium name="EnsemblMetazoa"/>
        </authorList>
    </citation>
    <scope>IDENTIFICATION</scope>
</reference>
<evidence type="ECO:0000256" key="3">
    <source>
        <dbReference type="ARBA" id="ARBA00022737"/>
    </source>
</evidence>
<evidence type="ECO:0000256" key="5">
    <source>
        <dbReference type="SAM" id="SignalP"/>
    </source>
</evidence>
<dbReference type="GO" id="GO:0005886">
    <property type="term" value="C:plasma membrane"/>
    <property type="evidence" value="ECO:0007669"/>
    <property type="project" value="TreeGrafter"/>
</dbReference>
<feature type="transmembrane region" description="Helical" evidence="4">
    <location>
        <begin position="737"/>
        <end position="761"/>
    </location>
</feature>
<dbReference type="PhylomeDB" id="T1JLQ8"/>
<dbReference type="InterPro" id="IPR050541">
    <property type="entry name" value="LRR_TM_domain-containing"/>
</dbReference>
<feature type="signal peptide" evidence="5">
    <location>
        <begin position="1"/>
        <end position="20"/>
    </location>
</feature>
<proteinExistence type="predicted"/>
<dbReference type="OMA" id="DIFCATR"/>
<protein>
    <recommendedName>
        <fullName evidence="8">LRRCT domain-containing protein</fullName>
    </recommendedName>
</protein>
<dbReference type="PANTHER" id="PTHR24369">
    <property type="entry name" value="ANTIGEN BSP, PUTATIVE-RELATED"/>
    <property type="match status" value="1"/>
</dbReference>
<dbReference type="SMART" id="SM00364">
    <property type="entry name" value="LRR_BAC"/>
    <property type="match status" value="4"/>
</dbReference>
<name>T1JLQ8_STRMM</name>
<dbReference type="EnsemblMetazoa" id="SMAR014788-RA">
    <property type="protein sequence ID" value="SMAR014788-PA"/>
    <property type="gene ID" value="SMAR014788"/>
</dbReference>
<dbReference type="SMART" id="SM00369">
    <property type="entry name" value="LRR_TYP"/>
    <property type="match status" value="8"/>
</dbReference>
<dbReference type="Gene3D" id="3.80.10.10">
    <property type="entry name" value="Ribonuclease Inhibitor"/>
    <property type="match status" value="4"/>
</dbReference>
<dbReference type="PROSITE" id="PS51450">
    <property type="entry name" value="LRR"/>
    <property type="match status" value="3"/>
</dbReference>
<keyword evidence="3" id="KW-0677">Repeat</keyword>
<dbReference type="InterPro" id="IPR001611">
    <property type="entry name" value="Leu-rich_rpt"/>
</dbReference>
<dbReference type="PANTHER" id="PTHR24369:SF210">
    <property type="entry name" value="CHAOPTIN-RELATED"/>
    <property type="match status" value="1"/>
</dbReference>
<dbReference type="InterPro" id="IPR003591">
    <property type="entry name" value="Leu-rich_rpt_typical-subtyp"/>
</dbReference>
<evidence type="ECO:0008006" key="8">
    <source>
        <dbReference type="Google" id="ProtNLM"/>
    </source>
</evidence>
<reference evidence="7" key="1">
    <citation type="submission" date="2011-05" db="EMBL/GenBank/DDBJ databases">
        <authorList>
            <person name="Richards S.R."/>
            <person name="Qu J."/>
            <person name="Jiang H."/>
            <person name="Jhangiani S.N."/>
            <person name="Agravi P."/>
            <person name="Goodspeed R."/>
            <person name="Gross S."/>
            <person name="Mandapat C."/>
            <person name="Jackson L."/>
            <person name="Mathew T."/>
            <person name="Pu L."/>
            <person name="Thornton R."/>
            <person name="Saada N."/>
            <person name="Wilczek-Boney K.B."/>
            <person name="Lee S."/>
            <person name="Kovar C."/>
            <person name="Wu Y."/>
            <person name="Scherer S.E."/>
            <person name="Worley K.C."/>
            <person name="Muzny D.M."/>
            <person name="Gibbs R."/>
        </authorList>
    </citation>
    <scope>NUCLEOTIDE SEQUENCE</scope>
    <source>
        <strain evidence="7">Brora</strain>
    </source>
</reference>
<dbReference type="STRING" id="126957.T1JLQ8"/>
<sequence length="780" mass="90497">MKMKIAYIFFLCQFIINTKCMYIESCSDIFCATRQPACVSLDEKCICNQEKLHCPTLNPNRFHFYYDQFDNQVDLFGQYGFNTTVSDALKLWAPYFASLTASKVNLIDFCDHTKQLVPFACLLNATDLQANSMVFDFNLFPFKRSIEVLELNSDCLHDVISDINSKLPNLIGISLRSNYFTQIPYAVQNLTNLRGLTMSSNYISNLSRKIFSKLYQLQELFLSGNCIESLQPDTFDDLYQLKVLTIGYNGLKSLPEKMLHLNSDLQTLDLSFNELEELPRNFLHNKYVLRNLILAYNKLKVLDRRIFASTKNLKNLKLQHNRLTSLDPNLFQFTPQLENLDLSNNNFIRMPVIFLRRYNYLSIDLTHNNITIFDLPVTSRIANAKKLDLSYNCIQKIRIHNYQLEPVTATSIESGIHHFKCVICCLKDDIFPDIFTNLQENIDISSNMITKLNMTHLNTRRSRILTKLDLGNNSISDIVIDEKFTQKSNKTNSIMLVIDLWNNPINCNCKIIPIFEVLYSTEKWFFTTSFDTDYMMCKKPNELKGKIFTELDWKNLYCTVTRNCPISCACFEFTYKNQIVVNCSHTKLTEFPTYLPNTSSDIILDLQYNNISSLPPKHFLIWDKIKDLDLSYNTIQSTANLNITSNLRNVKLNNNHLTSYEQSLEKLFAIDNISRTVTLSGNLWLCSCELIKLRNVMIKSRSRLLDLDKMECTFKNSRYGFNHLDQFCPSDPSDIDLVLRATLPICALIVIVISALCVFFARRKLEIQYFCFREDGVYVL</sequence>
<accession>T1JLQ8</accession>
<dbReference type="HOGENOM" id="CLU_009970_0_1_1"/>
<evidence type="ECO:0000256" key="1">
    <source>
        <dbReference type="ARBA" id="ARBA00022614"/>
    </source>
</evidence>
<evidence type="ECO:0000313" key="7">
    <source>
        <dbReference type="Proteomes" id="UP000014500"/>
    </source>
</evidence>
<keyword evidence="4" id="KW-0812">Transmembrane</keyword>
<dbReference type="Pfam" id="PF13855">
    <property type="entry name" value="LRR_8"/>
    <property type="match status" value="2"/>
</dbReference>
<organism evidence="6 7">
    <name type="scientific">Strigamia maritima</name>
    <name type="common">European centipede</name>
    <name type="synonym">Geophilus maritimus</name>
    <dbReference type="NCBI Taxonomy" id="126957"/>
    <lineage>
        <taxon>Eukaryota</taxon>
        <taxon>Metazoa</taxon>
        <taxon>Ecdysozoa</taxon>
        <taxon>Arthropoda</taxon>
        <taxon>Myriapoda</taxon>
        <taxon>Chilopoda</taxon>
        <taxon>Pleurostigmophora</taxon>
        <taxon>Geophilomorpha</taxon>
        <taxon>Linotaeniidae</taxon>
        <taxon>Strigamia</taxon>
    </lineage>
</organism>
<keyword evidence="4" id="KW-1133">Transmembrane helix</keyword>